<comment type="subcellular location">
    <subcellularLocation>
        <location evidence="1">Nucleus</location>
    </subcellularLocation>
</comment>
<dbReference type="GO" id="GO:0003677">
    <property type="term" value="F:DNA binding"/>
    <property type="evidence" value="ECO:0007669"/>
    <property type="project" value="UniProtKB-KW"/>
</dbReference>
<organism evidence="13 14">
    <name type="scientific">Pristionchus mayeri</name>
    <dbReference type="NCBI Taxonomy" id="1317129"/>
    <lineage>
        <taxon>Eukaryota</taxon>
        <taxon>Metazoa</taxon>
        <taxon>Ecdysozoa</taxon>
        <taxon>Nematoda</taxon>
        <taxon>Chromadorea</taxon>
        <taxon>Rhabditida</taxon>
        <taxon>Rhabditina</taxon>
        <taxon>Diplogasteromorpha</taxon>
        <taxon>Diplogasteroidea</taxon>
        <taxon>Neodiplogasteridae</taxon>
        <taxon>Pristionchus</taxon>
    </lineage>
</organism>
<dbReference type="GO" id="GO:0000981">
    <property type="term" value="F:DNA-binding transcription factor activity, RNA polymerase II-specific"/>
    <property type="evidence" value="ECO:0007669"/>
    <property type="project" value="TreeGrafter"/>
</dbReference>
<proteinExistence type="predicted"/>
<evidence type="ECO:0000313" key="13">
    <source>
        <dbReference type="EMBL" id="GMR37836.1"/>
    </source>
</evidence>
<dbReference type="PANTHER" id="PTHR24394">
    <property type="entry name" value="ZINC FINGER PROTEIN"/>
    <property type="match status" value="1"/>
</dbReference>
<feature type="non-terminal residue" evidence="13">
    <location>
        <position position="101"/>
    </location>
</feature>
<dbReference type="PANTHER" id="PTHR24394:SF29">
    <property type="entry name" value="MYONEURIN"/>
    <property type="match status" value="1"/>
</dbReference>
<evidence type="ECO:0000256" key="9">
    <source>
        <dbReference type="ARBA" id="ARBA00023242"/>
    </source>
</evidence>
<dbReference type="SMART" id="SM00355">
    <property type="entry name" value="ZnF_C2H2"/>
    <property type="match status" value="1"/>
</dbReference>
<name>A0AAN5CDQ9_9BILA</name>
<keyword evidence="8" id="KW-0804">Transcription</keyword>
<keyword evidence="6" id="KW-0805">Transcription regulation</keyword>
<evidence type="ECO:0000256" key="1">
    <source>
        <dbReference type="ARBA" id="ARBA00004123"/>
    </source>
</evidence>
<gene>
    <name evidence="13" type="ORF">PMAYCL1PPCAC_08031</name>
</gene>
<keyword evidence="5" id="KW-0862">Zinc</keyword>
<evidence type="ECO:0000256" key="6">
    <source>
        <dbReference type="ARBA" id="ARBA00023015"/>
    </source>
</evidence>
<dbReference type="AlphaFoldDB" id="A0AAN5CDQ9"/>
<dbReference type="InterPro" id="IPR036236">
    <property type="entry name" value="Znf_C2H2_sf"/>
</dbReference>
<feature type="region of interest" description="Disordered" evidence="11">
    <location>
        <begin position="1"/>
        <end position="54"/>
    </location>
</feature>
<dbReference type="GO" id="GO:0008270">
    <property type="term" value="F:zinc ion binding"/>
    <property type="evidence" value="ECO:0007669"/>
    <property type="project" value="UniProtKB-KW"/>
</dbReference>
<dbReference type="PROSITE" id="PS50157">
    <property type="entry name" value="ZINC_FINGER_C2H2_2"/>
    <property type="match status" value="1"/>
</dbReference>
<dbReference type="PROSITE" id="PS00028">
    <property type="entry name" value="ZINC_FINGER_C2H2_1"/>
    <property type="match status" value="1"/>
</dbReference>
<dbReference type="Gene3D" id="3.30.160.60">
    <property type="entry name" value="Classic Zinc Finger"/>
    <property type="match status" value="1"/>
</dbReference>
<dbReference type="GO" id="GO:0005634">
    <property type="term" value="C:nucleus"/>
    <property type="evidence" value="ECO:0007669"/>
    <property type="project" value="UniProtKB-SubCell"/>
</dbReference>
<keyword evidence="2" id="KW-0479">Metal-binding</keyword>
<evidence type="ECO:0000259" key="12">
    <source>
        <dbReference type="PROSITE" id="PS50157"/>
    </source>
</evidence>
<keyword evidence="14" id="KW-1185">Reference proteome</keyword>
<keyword evidence="9" id="KW-0539">Nucleus</keyword>
<protein>
    <recommendedName>
        <fullName evidence="12">C2H2-type domain-containing protein</fullName>
    </recommendedName>
</protein>
<accession>A0AAN5CDQ9</accession>
<dbReference type="FunFam" id="3.30.160.60:FF:000322">
    <property type="entry name" value="GDNF-inducible zinc finger protein 1"/>
    <property type="match status" value="1"/>
</dbReference>
<evidence type="ECO:0000256" key="8">
    <source>
        <dbReference type="ARBA" id="ARBA00023163"/>
    </source>
</evidence>
<dbReference type="InterPro" id="IPR013087">
    <property type="entry name" value="Znf_C2H2_type"/>
</dbReference>
<evidence type="ECO:0000313" key="14">
    <source>
        <dbReference type="Proteomes" id="UP001328107"/>
    </source>
</evidence>
<dbReference type="EMBL" id="BTRK01000002">
    <property type="protein sequence ID" value="GMR37836.1"/>
    <property type="molecule type" value="Genomic_DNA"/>
</dbReference>
<evidence type="ECO:0000256" key="11">
    <source>
        <dbReference type="SAM" id="MobiDB-lite"/>
    </source>
</evidence>
<keyword evidence="4 10" id="KW-0863">Zinc-finger</keyword>
<feature type="domain" description="C2H2-type" evidence="12">
    <location>
        <begin position="61"/>
        <end position="88"/>
    </location>
</feature>
<evidence type="ECO:0000256" key="3">
    <source>
        <dbReference type="ARBA" id="ARBA00022737"/>
    </source>
</evidence>
<comment type="caution">
    <text evidence="13">The sequence shown here is derived from an EMBL/GenBank/DDBJ whole genome shotgun (WGS) entry which is preliminary data.</text>
</comment>
<feature type="compositionally biased region" description="Acidic residues" evidence="11">
    <location>
        <begin position="14"/>
        <end position="25"/>
    </location>
</feature>
<evidence type="ECO:0000256" key="2">
    <source>
        <dbReference type="ARBA" id="ARBA00022723"/>
    </source>
</evidence>
<reference evidence="14" key="1">
    <citation type="submission" date="2022-10" db="EMBL/GenBank/DDBJ databases">
        <title>Genome assembly of Pristionchus species.</title>
        <authorList>
            <person name="Yoshida K."/>
            <person name="Sommer R.J."/>
        </authorList>
    </citation>
    <scope>NUCLEOTIDE SEQUENCE [LARGE SCALE GENOMIC DNA]</scope>
    <source>
        <strain evidence="14">RS5460</strain>
    </source>
</reference>
<feature type="non-terminal residue" evidence="13">
    <location>
        <position position="1"/>
    </location>
</feature>
<evidence type="ECO:0000256" key="4">
    <source>
        <dbReference type="ARBA" id="ARBA00022771"/>
    </source>
</evidence>
<keyword evidence="7" id="KW-0238">DNA-binding</keyword>
<evidence type="ECO:0000256" key="7">
    <source>
        <dbReference type="ARBA" id="ARBA00023125"/>
    </source>
</evidence>
<dbReference type="SUPFAM" id="SSF57667">
    <property type="entry name" value="beta-beta-alpha zinc fingers"/>
    <property type="match status" value="1"/>
</dbReference>
<evidence type="ECO:0000256" key="10">
    <source>
        <dbReference type="PROSITE-ProRule" id="PRU00042"/>
    </source>
</evidence>
<dbReference type="Proteomes" id="UP001328107">
    <property type="component" value="Unassembled WGS sequence"/>
</dbReference>
<dbReference type="Pfam" id="PF00096">
    <property type="entry name" value="zf-C2H2"/>
    <property type="match status" value="1"/>
</dbReference>
<sequence length="101" mass="11596">LKERGKSVHSSSGEESEDEWTDGDSDGNSSDGLYGKDKMGATNLKTHMRSHIEDDEKRRPFKCDICGKRYGYPHHLKAHKRTHEEDEEAKKPYKCDICGKR</sequence>
<evidence type="ECO:0000256" key="5">
    <source>
        <dbReference type="ARBA" id="ARBA00022833"/>
    </source>
</evidence>
<keyword evidence="3" id="KW-0677">Repeat</keyword>